<sequence length="281" mass="33322">MNDEKELLLQMQKKQLEMLHELDRVCRKNNLRYALSSGTCLGAVRHGGFIPWDDDIDVYMSWQDAEKLVRCQSDFQDKYFVQSYKTDPEFTSIHYRLCDSTTSCFLEETRGKDINHGIFLDIYIYYPYPDNKLKAHKVILDSFIYRVLVSNSGPKNHGGIAKFLGDVVFKFYKGKRREKKIIEIENEFKYNGGEKYVATYFGRDATLINSIIYPIEWFTSPKYLKFEDMEVPCPGNPEQYCILQYGENYMELPPKEKRKPHHDFIYFSTNEPYKKFKGIYY</sequence>
<dbReference type="GO" id="GO:0009100">
    <property type="term" value="P:glycoprotein metabolic process"/>
    <property type="evidence" value="ECO:0007669"/>
    <property type="project" value="UniProtKB-ARBA"/>
</dbReference>
<dbReference type="RefSeq" id="WP_154621713.1">
    <property type="nucleotide sequence ID" value="NZ_VUNL01000020.1"/>
</dbReference>
<evidence type="ECO:0000313" key="3">
    <source>
        <dbReference type="Proteomes" id="UP000430222"/>
    </source>
</evidence>
<comment type="caution">
    <text evidence="2">The sequence shown here is derived from an EMBL/GenBank/DDBJ whole genome shotgun (WGS) entry which is preliminary data.</text>
</comment>
<feature type="domain" description="LicD/FKTN/FKRP nucleotidyltransferase" evidence="1">
    <location>
        <begin position="26"/>
        <end position="246"/>
    </location>
</feature>
<name>A0A6I2V2R3_9FIRM</name>
<evidence type="ECO:0000259" key="1">
    <source>
        <dbReference type="Pfam" id="PF04991"/>
    </source>
</evidence>
<proteinExistence type="predicted"/>
<dbReference type="PANTHER" id="PTHR43404:SF2">
    <property type="entry name" value="LIPOPOLYSACCHARIDE CHOLINEPHOSPHOTRANSFERASE LICD"/>
    <property type="match status" value="1"/>
</dbReference>
<evidence type="ECO:0000313" key="2">
    <source>
        <dbReference type="EMBL" id="MSV25946.1"/>
    </source>
</evidence>
<dbReference type="Pfam" id="PF04991">
    <property type="entry name" value="LicD"/>
    <property type="match status" value="1"/>
</dbReference>
<gene>
    <name evidence="2" type="ORF">FYJ78_12385</name>
</gene>
<accession>A0A6I2V2R3</accession>
<dbReference type="Proteomes" id="UP000430222">
    <property type="component" value="Unassembled WGS sequence"/>
</dbReference>
<dbReference type="EMBL" id="VUNL01000020">
    <property type="protein sequence ID" value="MSV25946.1"/>
    <property type="molecule type" value="Genomic_DNA"/>
</dbReference>
<dbReference type="PANTHER" id="PTHR43404">
    <property type="entry name" value="LIPOPOLYSACCHARIDE CHOLINEPHOSPHOTRANSFERASE LICD"/>
    <property type="match status" value="1"/>
</dbReference>
<reference evidence="2 3" key="1">
    <citation type="submission" date="2019-08" db="EMBL/GenBank/DDBJ databases">
        <title>In-depth cultivation of the pig gut microbiome towards novel bacterial diversity and tailored functional studies.</title>
        <authorList>
            <person name="Wylensek D."/>
            <person name="Hitch T.C.A."/>
            <person name="Clavel T."/>
        </authorList>
    </citation>
    <scope>NUCLEOTIDE SEQUENCE [LARGE SCALE GENOMIC DNA]</scope>
    <source>
        <strain evidence="3">WCA-380-WT-3B3</strain>
    </source>
</reference>
<dbReference type="AlphaFoldDB" id="A0A6I2V2R3"/>
<organism evidence="2 3">
    <name type="scientific">Selenomonas montiformis</name>
    <dbReference type="NCBI Taxonomy" id="2652285"/>
    <lineage>
        <taxon>Bacteria</taxon>
        <taxon>Bacillati</taxon>
        <taxon>Bacillota</taxon>
        <taxon>Negativicutes</taxon>
        <taxon>Selenomonadales</taxon>
        <taxon>Selenomonadaceae</taxon>
        <taxon>Selenomonas</taxon>
    </lineage>
</organism>
<dbReference type="InterPro" id="IPR052942">
    <property type="entry name" value="LPS_cholinephosphotransferase"/>
</dbReference>
<keyword evidence="3" id="KW-1185">Reference proteome</keyword>
<dbReference type="InterPro" id="IPR007074">
    <property type="entry name" value="LicD/FKTN/FKRP_NTP_transf"/>
</dbReference>
<protein>
    <submittedName>
        <fullName evidence="2">LicD family protein</fullName>
    </submittedName>
</protein>